<dbReference type="InterPro" id="IPR050902">
    <property type="entry name" value="ABC_Transporter_SBP"/>
</dbReference>
<dbReference type="PANTHER" id="PTHR30535">
    <property type="entry name" value="VITAMIN B12-BINDING PROTEIN"/>
    <property type="match status" value="1"/>
</dbReference>
<dbReference type="SUPFAM" id="SSF53807">
    <property type="entry name" value="Helical backbone' metal receptor"/>
    <property type="match status" value="1"/>
</dbReference>
<gene>
    <name evidence="3" type="ORF">OSR52_17580</name>
</gene>
<name>A0ABT6FWN7_9FLAO</name>
<evidence type="ECO:0000259" key="2">
    <source>
        <dbReference type="PROSITE" id="PS50983"/>
    </source>
</evidence>
<keyword evidence="3" id="KW-0675">Receptor</keyword>
<dbReference type="PROSITE" id="PS50983">
    <property type="entry name" value="FE_B12_PBP"/>
    <property type="match status" value="1"/>
</dbReference>
<sequence>MFRLIDQTGRHINIPETSARIVSLVPSQTELLCDLGLETQLVGVTKFCVHPSSIKDKKQIVGGTKNIKLDVIRSLQPDIVLCNKEENTKEIVQSLEQFTTVHVSDIFTFEDALSLINQYGVLFKVEDKASVLIRDLEEKKADFELFIQNKPLRNVAYFIWKKPWMVAGGNTFINHLLKLNNFKNVFAAYARYPEIELAQLKSKGTAYILLSSEPYPFKEKHMAEIQKQIPKGKVILVDGEYFSWYGSRLQKAFSYFKELHEKL</sequence>
<reference evidence="3" key="1">
    <citation type="submission" date="2022-11" db="EMBL/GenBank/DDBJ databases">
        <title>High-quality draft genome sequence of Galbibacter sp. strain CMA-7.</title>
        <authorList>
            <person name="Wei L."/>
            <person name="Dong C."/>
            <person name="Shao Z."/>
        </authorList>
    </citation>
    <scope>NUCLEOTIDE SEQUENCE</scope>
    <source>
        <strain evidence="3">CMA-7</strain>
    </source>
</reference>
<keyword evidence="1" id="KW-0732">Signal</keyword>
<evidence type="ECO:0000313" key="3">
    <source>
        <dbReference type="EMBL" id="MDG3587674.1"/>
    </source>
</evidence>
<dbReference type="InterPro" id="IPR002491">
    <property type="entry name" value="ABC_transptr_periplasmic_BD"/>
</dbReference>
<comment type="caution">
    <text evidence="3">The sequence shown here is derived from an EMBL/GenBank/DDBJ whole genome shotgun (WGS) entry which is preliminary data.</text>
</comment>
<dbReference type="Proteomes" id="UP001153642">
    <property type="component" value="Unassembled WGS sequence"/>
</dbReference>
<evidence type="ECO:0000256" key="1">
    <source>
        <dbReference type="ARBA" id="ARBA00022729"/>
    </source>
</evidence>
<evidence type="ECO:0000313" key="4">
    <source>
        <dbReference type="Proteomes" id="UP001153642"/>
    </source>
</evidence>
<dbReference type="RefSeq" id="WP_277901400.1">
    <property type="nucleotide sequence ID" value="NZ_JAPMUA010000009.1"/>
</dbReference>
<dbReference type="PANTHER" id="PTHR30535:SF35">
    <property type="entry name" value="PERIPLASMIC BINDING PROTEIN"/>
    <property type="match status" value="1"/>
</dbReference>
<protein>
    <submittedName>
        <fullName evidence="3">Helical backbone metal receptor</fullName>
    </submittedName>
</protein>
<accession>A0ABT6FWN7</accession>
<proteinExistence type="predicted"/>
<feature type="domain" description="Fe/B12 periplasmic-binding" evidence="2">
    <location>
        <begin position="20"/>
        <end position="263"/>
    </location>
</feature>
<dbReference type="EMBL" id="JAPMUA010000009">
    <property type="protein sequence ID" value="MDG3587674.1"/>
    <property type="molecule type" value="Genomic_DNA"/>
</dbReference>
<dbReference type="Gene3D" id="3.40.50.1980">
    <property type="entry name" value="Nitrogenase molybdenum iron protein domain"/>
    <property type="match status" value="2"/>
</dbReference>
<organism evidence="3 4">
    <name type="scientific">Galbibacter pacificus</name>
    <dbReference type="NCBI Taxonomy" id="2996052"/>
    <lineage>
        <taxon>Bacteria</taxon>
        <taxon>Pseudomonadati</taxon>
        <taxon>Bacteroidota</taxon>
        <taxon>Flavobacteriia</taxon>
        <taxon>Flavobacteriales</taxon>
        <taxon>Flavobacteriaceae</taxon>
        <taxon>Galbibacter</taxon>
    </lineage>
</organism>
<keyword evidence="4" id="KW-1185">Reference proteome</keyword>
<dbReference type="NCBIfam" id="NF038402">
    <property type="entry name" value="TroA_like"/>
    <property type="match status" value="1"/>
</dbReference>
<dbReference type="Pfam" id="PF01497">
    <property type="entry name" value="Peripla_BP_2"/>
    <property type="match status" value="1"/>
</dbReference>
<dbReference type="InterPro" id="IPR054828">
    <property type="entry name" value="Vit_B12_bind_prot"/>
</dbReference>